<organism evidence="2 3">
    <name type="scientific">Bifidobacterium oedipodis</name>
    <dbReference type="NCBI Taxonomy" id="2675322"/>
    <lineage>
        <taxon>Bacteria</taxon>
        <taxon>Bacillati</taxon>
        <taxon>Actinomycetota</taxon>
        <taxon>Actinomycetes</taxon>
        <taxon>Bifidobacteriales</taxon>
        <taxon>Bifidobacteriaceae</taxon>
        <taxon>Bifidobacterium</taxon>
    </lineage>
</organism>
<dbReference type="RefSeq" id="WP_169171176.1">
    <property type="nucleotide sequence ID" value="NZ_JAAIII010000001.1"/>
</dbReference>
<dbReference type="EMBL" id="JAAIII010000001">
    <property type="protein sequence ID" value="NMM93128.1"/>
    <property type="molecule type" value="Genomic_DNA"/>
</dbReference>
<dbReference type="InterPro" id="IPR025272">
    <property type="entry name" value="SocA_Panacea"/>
</dbReference>
<accession>A0A7Y0EMT8</accession>
<dbReference type="Proteomes" id="UP000532194">
    <property type="component" value="Unassembled WGS sequence"/>
</dbReference>
<feature type="domain" description="Antitoxin SocA-like Panacea" evidence="1">
    <location>
        <begin position="33"/>
        <end position="128"/>
    </location>
</feature>
<sequence>MDVMDVMDVADFFIATANEGNPEEDDGMTNMKLNKLLFFAQAASLQRFGKPLFDAPLEAWKYGPVVKDVYRTFSGYQRNAIDKVARPFDWKTIDPEVLRLLCDVYRTYARDYSAIGLMRMTHKPGTPWSQAYEEHRNNVIPCDSIRKWVNRTPLMIDETSVSDSLVTEAELDQHGHPFLPEGWEDDDD</sequence>
<keyword evidence="3" id="KW-1185">Reference proteome</keyword>
<name>A0A7Y0EMT8_9BIFI</name>
<evidence type="ECO:0000313" key="3">
    <source>
        <dbReference type="Proteomes" id="UP000532194"/>
    </source>
</evidence>
<dbReference type="Pfam" id="PF13274">
    <property type="entry name" value="SocA_Panacea"/>
    <property type="match status" value="1"/>
</dbReference>
<comment type="caution">
    <text evidence="2">The sequence shown here is derived from an EMBL/GenBank/DDBJ whole genome shotgun (WGS) entry which is preliminary data.</text>
</comment>
<reference evidence="2 3" key="1">
    <citation type="submission" date="2020-02" db="EMBL/GenBank/DDBJ databases">
        <title>Characterization of phylogenetic diversity of novel bifidobacterial species isolated in Czech ZOOs.</title>
        <authorList>
            <person name="Lugli G.A."/>
            <person name="Vera N.B."/>
            <person name="Ventura M."/>
        </authorList>
    </citation>
    <scope>NUCLEOTIDE SEQUENCE [LARGE SCALE GENOMIC DNA]</scope>
    <source>
        <strain evidence="2 3">DSM 109957</strain>
    </source>
</reference>
<evidence type="ECO:0000313" key="2">
    <source>
        <dbReference type="EMBL" id="NMM93128.1"/>
    </source>
</evidence>
<gene>
    <name evidence="2" type="ORF">G1C95_0313</name>
</gene>
<dbReference type="AlphaFoldDB" id="A0A7Y0EMT8"/>
<proteinExistence type="predicted"/>
<evidence type="ECO:0000259" key="1">
    <source>
        <dbReference type="Pfam" id="PF13274"/>
    </source>
</evidence>
<protein>
    <recommendedName>
        <fullName evidence="1">Antitoxin SocA-like Panacea domain-containing protein</fullName>
    </recommendedName>
</protein>